<name>A0A2Z6MZC3_TRISU</name>
<sequence length="694" mass="77665">MGSTTTTPSLSSKVHPSNDPPELDPDSYALEKFKLYETRARFYLIGSDRNKRFFRVLKIDRSEQSDLNISQDPVLYSQQEIKSLLQRIAEGNRATGGLTFVAKVFGIAGCIKFLESYYLILVTKRKQIGSICGHAIYSIKESQLITIPHVSIQSDLAHSKTELRYKKLLSSVDLTKDFFFSYTYPIMQSLQKNVSSDQEGGMPYDNIFVWNAYLTEAIRSRCNNTIWTIALVHGHFRQVRLSIFGRDFSVSLISRRSRHFAGTRNFLRSLSDYSSACSGAIAAEHGQPSPPSARHLRQNRVTSTFMEWDVVFHGRNCTPVSWSFGVGCSASLSEISNIDCILHFVCNAFGDRMQAGRIEGRGATDQVSLLSPLCNANVSISYLKRGVNDRGRVANDVETEQIVLDEEAGSCKGKMSSVVQMRGSIPLFWSQEASRFSPKPDIILQRYDPTYQATKFHFEDLATRYGNPIIVLNLIKTVEKRPREMMLRREFANAVGYLNQILPADNHLRFIHWDFHKFAKTKSANVLAVLGAVASEALDLTSFYYSGKPNIVKRANKSNRTSIGRDTSLRDLTASSGDLARLGNNSEMLNSMANRDRETDMNNQNKNDYFNSDAPHFQSGVLRTNCIDCLDRTNVAQYAYGLQALGRQLHAMGLSDVPKVDPDSSIAAALMDMYQSMGDALAQQYGGSAAHNTV</sequence>
<comment type="catalytic activity">
    <reaction evidence="5">
        <text>a 1,2-diacyl-sn-glycero-3-phospho-(1D-myo-inositol-3,5-bisphosphate) + H2O = a 1,2-diacyl-sn-glycero-3-phospho-(1D-myo-inositol-3-phosphate) + phosphate</text>
        <dbReference type="Rhea" id="RHEA:32955"/>
        <dbReference type="ChEBI" id="CHEBI:15377"/>
        <dbReference type="ChEBI" id="CHEBI:43474"/>
        <dbReference type="ChEBI" id="CHEBI:57923"/>
        <dbReference type="ChEBI" id="CHEBI:58088"/>
    </reaction>
</comment>
<reference evidence="10" key="1">
    <citation type="journal article" date="2017" name="Front. Plant Sci.">
        <title>Climate Clever Clovers: New Paradigm to Reduce the Environmental Footprint of Ruminants by Breeding Low Methanogenic Forages Utilizing Haplotype Variation.</title>
        <authorList>
            <person name="Kaur P."/>
            <person name="Appels R."/>
            <person name="Bayer P.E."/>
            <person name="Keeble-Gagnere G."/>
            <person name="Wang J."/>
            <person name="Hirakawa H."/>
            <person name="Shirasawa K."/>
            <person name="Vercoe P."/>
            <person name="Stefanova K."/>
            <person name="Durmic Z."/>
            <person name="Nichols P."/>
            <person name="Revell C."/>
            <person name="Isobe S.N."/>
            <person name="Edwards D."/>
            <person name="Erskine W."/>
        </authorList>
    </citation>
    <scope>NUCLEOTIDE SEQUENCE [LARGE SCALE GENOMIC DNA]</scope>
    <source>
        <strain evidence="10">cv. Daliak</strain>
    </source>
</reference>
<keyword evidence="2" id="KW-0926">Vacuole</keyword>
<dbReference type="GO" id="GO:0005774">
    <property type="term" value="C:vacuolar membrane"/>
    <property type="evidence" value="ECO:0007669"/>
    <property type="project" value="UniProtKB-SubCell"/>
</dbReference>
<evidence type="ECO:0000313" key="10">
    <source>
        <dbReference type="Proteomes" id="UP000242715"/>
    </source>
</evidence>
<feature type="domain" description="SAC" evidence="8">
    <location>
        <begin position="169"/>
        <end position="687"/>
    </location>
</feature>
<proteinExistence type="predicted"/>
<dbReference type="PANTHER" id="PTHR45738:SF5">
    <property type="entry name" value="POLYPHOSPHOINOSITIDE PHOSPHATASE"/>
    <property type="match status" value="1"/>
</dbReference>
<keyword evidence="3" id="KW-0378">Hydrolase</keyword>
<evidence type="ECO:0000256" key="3">
    <source>
        <dbReference type="ARBA" id="ARBA00022801"/>
    </source>
</evidence>
<feature type="compositionally biased region" description="Polar residues" evidence="7">
    <location>
        <begin position="1"/>
        <end position="15"/>
    </location>
</feature>
<evidence type="ECO:0000256" key="4">
    <source>
        <dbReference type="ARBA" id="ARBA00023136"/>
    </source>
</evidence>
<dbReference type="GO" id="GO:0046856">
    <property type="term" value="P:phosphatidylinositol dephosphorylation"/>
    <property type="evidence" value="ECO:0007669"/>
    <property type="project" value="InterPro"/>
</dbReference>
<dbReference type="Pfam" id="PF02383">
    <property type="entry name" value="Syja_N"/>
    <property type="match status" value="2"/>
</dbReference>
<protein>
    <recommendedName>
        <fullName evidence="8">SAC domain-containing protein</fullName>
    </recommendedName>
</protein>
<organism evidence="9 10">
    <name type="scientific">Trifolium subterraneum</name>
    <name type="common">Subterranean clover</name>
    <dbReference type="NCBI Taxonomy" id="3900"/>
    <lineage>
        <taxon>Eukaryota</taxon>
        <taxon>Viridiplantae</taxon>
        <taxon>Streptophyta</taxon>
        <taxon>Embryophyta</taxon>
        <taxon>Tracheophyta</taxon>
        <taxon>Spermatophyta</taxon>
        <taxon>Magnoliopsida</taxon>
        <taxon>eudicotyledons</taxon>
        <taxon>Gunneridae</taxon>
        <taxon>Pentapetalae</taxon>
        <taxon>rosids</taxon>
        <taxon>fabids</taxon>
        <taxon>Fabales</taxon>
        <taxon>Fabaceae</taxon>
        <taxon>Papilionoideae</taxon>
        <taxon>50 kb inversion clade</taxon>
        <taxon>NPAAA clade</taxon>
        <taxon>Hologalegina</taxon>
        <taxon>IRL clade</taxon>
        <taxon>Trifolieae</taxon>
        <taxon>Trifolium</taxon>
    </lineage>
</organism>
<evidence type="ECO:0000256" key="1">
    <source>
        <dbReference type="ARBA" id="ARBA00004148"/>
    </source>
</evidence>
<accession>A0A2Z6MZC3</accession>
<evidence type="ECO:0000313" key="9">
    <source>
        <dbReference type="EMBL" id="GAU37948.1"/>
    </source>
</evidence>
<dbReference type="InterPro" id="IPR043573">
    <property type="entry name" value="Fig4-like"/>
</dbReference>
<dbReference type="AlphaFoldDB" id="A0A2Z6MZC3"/>
<keyword evidence="10" id="KW-1185">Reference proteome</keyword>
<dbReference type="OrthoDB" id="405996at2759"/>
<feature type="region of interest" description="Disordered" evidence="7">
    <location>
        <begin position="1"/>
        <end position="24"/>
    </location>
</feature>
<evidence type="ECO:0000256" key="2">
    <source>
        <dbReference type="ARBA" id="ARBA00022554"/>
    </source>
</evidence>
<dbReference type="Proteomes" id="UP000242715">
    <property type="component" value="Unassembled WGS sequence"/>
</dbReference>
<dbReference type="PROSITE" id="PS50275">
    <property type="entry name" value="SAC"/>
    <property type="match status" value="1"/>
</dbReference>
<evidence type="ECO:0000256" key="6">
    <source>
        <dbReference type="ARBA" id="ARBA00023464"/>
    </source>
</evidence>
<comment type="subunit">
    <text evidence="6">Component of the PI(3,5)P2 regulatory complex at least composed of ATG18, SAC/FIG4, FAB1 and VAC14.</text>
</comment>
<evidence type="ECO:0000256" key="7">
    <source>
        <dbReference type="SAM" id="MobiDB-lite"/>
    </source>
</evidence>
<dbReference type="PANTHER" id="PTHR45738">
    <property type="entry name" value="POLYPHOSPHOINOSITIDE PHOSPHATASE"/>
    <property type="match status" value="1"/>
</dbReference>
<dbReference type="InterPro" id="IPR002013">
    <property type="entry name" value="SAC_dom"/>
</dbReference>
<comment type="subcellular location">
    <subcellularLocation>
        <location evidence="1">Vacuole membrane</location>
        <topology evidence="1">Peripheral membrane protein</topology>
    </subcellularLocation>
</comment>
<keyword evidence="4" id="KW-0472">Membrane</keyword>
<gene>
    <name evidence="9" type="ORF">TSUD_269630</name>
</gene>
<dbReference type="GO" id="GO:0043813">
    <property type="term" value="F:phosphatidylinositol-3,5-bisphosphate 5-phosphatase activity"/>
    <property type="evidence" value="ECO:0007669"/>
    <property type="project" value="InterPro"/>
</dbReference>
<dbReference type="EMBL" id="DF973696">
    <property type="protein sequence ID" value="GAU37948.1"/>
    <property type="molecule type" value="Genomic_DNA"/>
</dbReference>
<evidence type="ECO:0000256" key="5">
    <source>
        <dbReference type="ARBA" id="ARBA00023337"/>
    </source>
</evidence>
<evidence type="ECO:0000259" key="8">
    <source>
        <dbReference type="PROSITE" id="PS50275"/>
    </source>
</evidence>